<feature type="binding site" evidence="6">
    <location>
        <position position="358"/>
    </location>
    <ligand>
        <name>spermidine</name>
        <dbReference type="ChEBI" id="CHEBI:57834"/>
    </ligand>
</feature>
<keyword evidence="2 5" id="KW-0813">Transport</keyword>
<dbReference type="PRINTS" id="PR00909">
    <property type="entry name" value="SPERMDNBNDNG"/>
</dbReference>
<evidence type="ECO:0000256" key="4">
    <source>
        <dbReference type="ARBA" id="ARBA00022764"/>
    </source>
</evidence>
<proteinExistence type="inferred from homology"/>
<dbReference type="PANTHER" id="PTHR30222:SF17">
    <property type="entry name" value="SPERMIDINE_PUTRESCINE-BINDING PERIPLASMIC PROTEIN"/>
    <property type="match status" value="1"/>
</dbReference>
<name>A0AAX3IQB2_HAEIF</name>
<dbReference type="EMBL" id="CABFLD010000011">
    <property type="protein sequence ID" value="VTX49800.1"/>
    <property type="molecule type" value="Genomic_DNA"/>
</dbReference>
<feature type="binding site" evidence="6">
    <location>
        <position position="66"/>
    </location>
    <ligand>
        <name>spermidine</name>
        <dbReference type="ChEBI" id="CHEBI:57834"/>
    </ligand>
</feature>
<evidence type="ECO:0000256" key="6">
    <source>
        <dbReference type="PIRSR" id="PIRSR019574-1"/>
    </source>
</evidence>
<dbReference type="InterPro" id="IPR001188">
    <property type="entry name" value="Sperm_putr-bd"/>
</dbReference>
<evidence type="ECO:0000256" key="3">
    <source>
        <dbReference type="ARBA" id="ARBA00022729"/>
    </source>
</evidence>
<evidence type="ECO:0000256" key="1">
    <source>
        <dbReference type="ARBA" id="ARBA00004418"/>
    </source>
</evidence>
<dbReference type="GO" id="GO:0042597">
    <property type="term" value="C:periplasmic space"/>
    <property type="evidence" value="ECO:0007669"/>
    <property type="project" value="UniProtKB-SubCell"/>
</dbReference>
<dbReference type="InterPro" id="IPR006059">
    <property type="entry name" value="SBP"/>
</dbReference>
<dbReference type="Pfam" id="PF13416">
    <property type="entry name" value="SBP_bac_8"/>
    <property type="match status" value="1"/>
</dbReference>
<evidence type="ECO:0000313" key="7">
    <source>
        <dbReference type="EMBL" id="VTX49800.1"/>
    </source>
</evidence>
<protein>
    <recommendedName>
        <fullName evidence="5">Putrescine-binding periplasmic protein</fullName>
    </recommendedName>
</protein>
<dbReference type="GO" id="GO:0019808">
    <property type="term" value="F:polyamine binding"/>
    <property type="evidence" value="ECO:0007669"/>
    <property type="project" value="InterPro"/>
</dbReference>
<reference evidence="7" key="1">
    <citation type="submission" date="2019-05" db="EMBL/GenBank/DDBJ databases">
        <authorList>
            <person name="Hibberd M."/>
        </authorList>
    </citation>
    <scope>NUCLEOTIDE SEQUENCE</scope>
    <source>
        <strain evidence="7">Haemophilus_influenzae_BgEED16</strain>
    </source>
</reference>
<dbReference type="PANTHER" id="PTHR30222">
    <property type="entry name" value="SPERMIDINE/PUTRESCINE-BINDING PERIPLASMIC PROTEIN"/>
    <property type="match status" value="1"/>
</dbReference>
<dbReference type="Proteomes" id="UP000658741">
    <property type="component" value="Unassembled WGS sequence"/>
</dbReference>
<keyword evidence="3" id="KW-0732">Signal</keyword>
<dbReference type="Gene3D" id="3.40.190.10">
    <property type="entry name" value="Periplasmic binding protein-like II"/>
    <property type="match status" value="2"/>
</dbReference>
<accession>A0AAX3IQB2</accession>
<dbReference type="PIRSF" id="PIRSF019574">
    <property type="entry name" value="Periplasmic_polyamine_BP"/>
    <property type="match status" value="1"/>
</dbReference>
<feature type="binding site" evidence="6">
    <location>
        <position position="116"/>
    </location>
    <ligand>
        <name>spermidine</name>
        <dbReference type="ChEBI" id="CHEBI:57834"/>
    </ligand>
</feature>
<evidence type="ECO:0000313" key="8">
    <source>
        <dbReference type="Proteomes" id="UP000658741"/>
    </source>
</evidence>
<evidence type="ECO:0000256" key="2">
    <source>
        <dbReference type="ARBA" id="ARBA00022448"/>
    </source>
</evidence>
<comment type="subcellular location">
    <subcellularLocation>
        <location evidence="1 5">Periplasm</location>
    </subcellularLocation>
</comment>
<dbReference type="AlphaFoldDB" id="A0AAX3IQB2"/>
<organism evidence="7 8">
    <name type="scientific">Haemophilus influenzae</name>
    <dbReference type="NCBI Taxonomy" id="727"/>
    <lineage>
        <taxon>Bacteria</taxon>
        <taxon>Pseudomonadati</taxon>
        <taxon>Pseudomonadota</taxon>
        <taxon>Gammaproteobacteria</taxon>
        <taxon>Pasteurellales</taxon>
        <taxon>Pasteurellaceae</taxon>
        <taxon>Haemophilus</taxon>
    </lineage>
</organism>
<comment type="similarity">
    <text evidence="5">Belongs to the bacterial solute-binding protein PotD/PotF family.</text>
</comment>
<comment type="function">
    <text evidence="5">Required for the activity of the bacterial periplasmic transport system of putrescine.</text>
</comment>
<gene>
    <name evidence="7" type="primary">potD_1</name>
    <name evidence="7" type="ORF">CAGEJMGA_00181</name>
</gene>
<keyword evidence="4 5" id="KW-0574">Periplasm</keyword>
<dbReference type="SUPFAM" id="SSF53850">
    <property type="entry name" value="Periplasmic binding protein-like II"/>
    <property type="match status" value="1"/>
</dbReference>
<sequence length="379" mass="42123">MPVIRQVVFYDSLTGEQTKMKKFAGLITASFVAATLTACNDKDAKQETAKATAAANDTVYLYTWTEYVPDGLLDEFTKETGIKVIVSSLESNETMYAKLKTQGESGGYDVIAPSNYFVSKMAREGMLKELDHSKLPVLKELDPDWLNKPYDKGNKYSLPQLLGAPGIAFNTSTYKGEQFTSWADLWKPEFANKVQLLDDAREVFNIALLKIGQDPNTQDPAIIKQAYEELLKLRPNVLSFNSDNPANSFISGEVEVGQLWNGSVRIAKKEKAPLNMVFPKEGPVLWVDTLAIPSTSKNPDGAHKLINYMLGAKVAEKLTLAIGYPTANLEAKKVLPKEITEDPAIYPSADVLKNSHWQDDVGDAIQFYEQYYQELKAAK</sequence>
<feature type="binding site" evidence="6">
    <location>
        <begin position="199"/>
        <end position="202"/>
    </location>
    <ligand>
        <name>spermidine</name>
        <dbReference type="ChEBI" id="CHEBI:57834"/>
    </ligand>
</feature>
<comment type="caution">
    <text evidence="7">The sequence shown here is derived from an EMBL/GenBank/DDBJ whole genome shotgun (WGS) entry which is preliminary data.</text>
</comment>
<evidence type="ECO:0000256" key="5">
    <source>
        <dbReference type="PIRNR" id="PIRNR019574"/>
    </source>
</evidence>
<dbReference type="GO" id="GO:0015846">
    <property type="term" value="P:polyamine transport"/>
    <property type="evidence" value="ECO:0007669"/>
    <property type="project" value="InterPro"/>
</dbReference>